<evidence type="ECO:0000313" key="4">
    <source>
        <dbReference type="Proteomes" id="UP000267249"/>
    </source>
</evidence>
<feature type="transmembrane region" description="Helical" evidence="2">
    <location>
        <begin position="42"/>
        <end position="62"/>
    </location>
</feature>
<sequence length="177" mass="18733">MTPAAPIATKLHCSLTCSLVTTFGLAAGTIPKVQRKGQMKYSPQTIALSIAGVLFLGMLTYASGEKRKLEALTTQRAEAQAAADEKSNAEFLASIPTYYRSDFMGTSVDRGGWVYASMKCMLIAKPSMPNLERAAVANAALRKHGLPSNALLGSDVAAKGNEIFGKMSCNRILSAGI</sequence>
<organism evidence="3 4">
    <name type="scientific">Synechococcus elongatus PCC 11801</name>
    <dbReference type="NCBI Taxonomy" id="2219813"/>
    <lineage>
        <taxon>Bacteria</taxon>
        <taxon>Bacillati</taxon>
        <taxon>Cyanobacteriota</taxon>
        <taxon>Cyanophyceae</taxon>
        <taxon>Synechococcales</taxon>
        <taxon>Synechococcaceae</taxon>
        <taxon>Synechococcus</taxon>
    </lineage>
</organism>
<evidence type="ECO:0000313" key="3">
    <source>
        <dbReference type="EMBL" id="AZB71412.1"/>
    </source>
</evidence>
<protein>
    <submittedName>
        <fullName evidence="3">Uncharacterized protein</fullName>
    </submittedName>
</protein>
<proteinExistence type="predicted"/>
<accession>A0AAN1QLM3</accession>
<gene>
    <name evidence="3" type="ORF">DOP62_00535</name>
</gene>
<dbReference type="RefSeq" id="WP_208674682.1">
    <property type="nucleotide sequence ID" value="NZ_CP030139.2"/>
</dbReference>
<dbReference type="EMBL" id="CP030139">
    <property type="protein sequence ID" value="AZB71412.1"/>
    <property type="molecule type" value="Genomic_DNA"/>
</dbReference>
<keyword evidence="1" id="KW-0175">Coiled coil</keyword>
<dbReference type="Proteomes" id="UP000267249">
    <property type="component" value="Chromosome"/>
</dbReference>
<keyword evidence="2" id="KW-0812">Transmembrane</keyword>
<name>A0AAN1QLM3_SYNEL</name>
<reference evidence="3 4" key="1">
    <citation type="journal article" date="2018" name="Sci. Rep.">
        <title>Genome Features and Biochemical Characteristics of a Robust, Fast Growing and Naturally Transformable Cyanobacterium Synechococcus elongatus PCC 11801 Isolated from India.</title>
        <authorList>
            <person name="Jaiswal D."/>
            <person name="Sengupta A."/>
            <person name="Sohoni S."/>
            <person name="Sengupta S."/>
            <person name="Phadnavis A.G."/>
            <person name="Pakrasi H.B."/>
            <person name="Wangikar P.P."/>
        </authorList>
    </citation>
    <scope>NUCLEOTIDE SEQUENCE [LARGE SCALE GENOMIC DNA]</scope>
    <source>
        <strain evidence="3 4">PCC 11801</strain>
    </source>
</reference>
<evidence type="ECO:0000256" key="2">
    <source>
        <dbReference type="SAM" id="Phobius"/>
    </source>
</evidence>
<evidence type="ECO:0000256" key="1">
    <source>
        <dbReference type="SAM" id="Coils"/>
    </source>
</evidence>
<keyword evidence="2" id="KW-1133">Transmembrane helix</keyword>
<keyword evidence="2" id="KW-0472">Membrane</keyword>
<dbReference type="AlphaFoldDB" id="A0AAN1QLM3"/>
<feature type="coiled-coil region" evidence="1">
    <location>
        <begin position="62"/>
        <end position="89"/>
    </location>
</feature>